<dbReference type="PANTHER" id="PTHR43194">
    <property type="entry name" value="HYDROLASE ALPHA/BETA FOLD FAMILY"/>
    <property type="match status" value="1"/>
</dbReference>
<proteinExistence type="predicted"/>
<gene>
    <name evidence="2" type="ORF">DCC81_22435</name>
</gene>
<dbReference type="PRINTS" id="PR00412">
    <property type="entry name" value="EPOXHYDRLASE"/>
</dbReference>
<name>A0A2T7BDI4_9BACT</name>
<organism evidence="2 3">
    <name type="scientific">Chitinophaga parva</name>
    <dbReference type="NCBI Taxonomy" id="2169414"/>
    <lineage>
        <taxon>Bacteria</taxon>
        <taxon>Pseudomonadati</taxon>
        <taxon>Bacteroidota</taxon>
        <taxon>Chitinophagia</taxon>
        <taxon>Chitinophagales</taxon>
        <taxon>Chitinophagaceae</taxon>
        <taxon>Chitinophaga</taxon>
    </lineage>
</organism>
<reference evidence="2 3" key="1">
    <citation type="submission" date="2018-04" db="EMBL/GenBank/DDBJ databases">
        <title>Chitinophaga fuyangensis sp. nov., isolated from soil in a chemical factory.</title>
        <authorList>
            <person name="Chen K."/>
        </authorList>
    </citation>
    <scope>NUCLEOTIDE SEQUENCE [LARGE SCALE GENOMIC DNA]</scope>
    <source>
        <strain evidence="2 3">LY-1</strain>
    </source>
</reference>
<dbReference type="GO" id="GO:0003824">
    <property type="term" value="F:catalytic activity"/>
    <property type="evidence" value="ECO:0007669"/>
    <property type="project" value="InterPro"/>
</dbReference>
<dbReference type="PRINTS" id="PR00111">
    <property type="entry name" value="ABHYDROLASE"/>
</dbReference>
<dbReference type="PANTHER" id="PTHR43194:SF2">
    <property type="entry name" value="PEROXISOMAL MEMBRANE PROTEIN LPX1"/>
    <property type="match status" value="1"/>
</dbReference>
<dbReference type="Gene3D" id="3.40.50.1820">
    <property type="entry name" value="alpha/beta hydrolase"/>
    <property type="match status" value="1"/>
</dbReference>
<keyword evidence="3" id="KW-1185">Reference proteome</keyword>
<feature type="domain" description="AB hydrolase-1" evidence="1">
    <location>
        <begin position="73"/>
        <end position="303"/>
    </location>
</feature>
<protein>
    <recommendedName>
        <fullName evidence="1">AB hydrolase-1 domain-containing protein</fullName>
    </recommendedName>
</protein>
<dbReference type="InterPro" id="IPR050228">
    <property type="entry name" value="Carboxylesterase_BioH"/>
</dbReference>
<evidence type="ECO:0000313" key="3">
    <source>
        <dbReference type="Proteomes" id="UP000244450"/>
    </source>
</evidence>
<evidence type="ECO:0000313" key="2">
    <source>
        <dbReference type="EMBL" id="PUZ23158.1"/>
    </source>
</evidence>
<dbReference type="OrthoDB" id="9773293at2"/>
<accession>A0A2T7BDI4</accession>
<evidence type="ECO:0000259" key="1">
    <source>
        <dbReference type="Pfam" id="PF00561"/>
    </source>
</evidence>
<dbReference type="InterPro" id="IPR029058">
    <property type="entry name" value="AB_hydrolase_fold"/>
</dbReference>
<sequence length="319" mass="36057">MAVAIQKMKKLLKVFAWLLAAVLVAGLATYLVMHASQEKLQVARLRAKAPGQFVHLPDGYVHYSLKGPGNGQPIVFIHGGGATGMEVWDKTIPALYNGQQRVLAYDLYGRGFSDRPHVHYDADLYERQLVSLLDTLGFRGPVDVVAMSMGAAIAMQFTAHHPERVRKLVLLGPAASGDLRPSSLLSVPLLDRFLMTCYWYPRSIENQRKEFQNMPLFDTYSQRLRYFINIEGYKRITLSTWHDMLNKSQLHFLAEVPPNKVLLVYGDSDPFFPPQKLDDYKKLYPTLVSQKITSAGHMPHYEQPAQVNPLIRDFLGTGK</sequence>
<dbReference type="EMBL" id="QCYK01000003">
    <property type="protein sequence ID" value="PUZ23158.1"/>
    <property type="molecule type" value="Genomic_DNA"/>
</dbReference>
<dbReference type="Pfam" id="PF00561">
    <property type="entry name" value="Abhydrolase_1"/>
    <property type="match status" value="1"/>
</dbReference>
<dbReference type="InterPro" id="IPR000073">
    <property type="entry name" value="AB_hydrolase_1"/>
</dbReference>
<dbReference type="InterPro" id="IPR000639">
    <property type="entry name" value="Epox_hydrolase-like"/>
</dbReference>
<dbReference type="AlphaFoldDB" id="A0A2T7BDI4"/>
<dbReference type="Proteomes" id="UP000244450">
    <property type="component" value="Unassembled WGS sequence"/>
</dbReference>
<dbReference type="SUPFAM" id="SSF53474">
    <property type="entry name" value="alpha/beta-Hydrolases"/>
    <property type="match status" value="1"/>
</dbReference>
<comment type="caution">
    <text evidence="2">The sequence shown here is derived from an EMBL/GenBank/DDBJ whole genome shotgun (WGS) entry which is preliminary data.</text>
</comment>